<protein>
    <submittedName>
        <fullName evidence="1">Uncharacterized protein</fullName>
    </submittedName>
</protein>
<dbReference type="OrthoDB" id="10068084at2759"/>
<dbReference type="AlphaFoldDB" id="A0A7M7MZX4"/>
<reference evidence="2" key="1">
    <citation type="submission" date="2015-02" db="EMBL/GenBank/DDBJ databases">
        <title>Genome sequencing for Strongylocentrotus purpuratus.</title>
        <authorList>
            <person name="Murali S."/>
            <person name="Liu Y."/>
            <person name="Vee V."/>
            <person name="English A."/>
            <person name="Wang M."/>
            <person name="Skinner E."/>
            <person name="Han Y."/>
            <person name="Muzny D.M."/>
            <person name="Worley K.C."/>
            <person name="Gibbs R.A."/>
        </authorList>
    </citation>
    <scope>NUCLEOTIDE SEQUENCE</scope>
</reference>
<keyword evidence="2" id="KW-1185">Reference proteome</keyword>
<dbReference type="EnsemblMetazoa" id="XM_030973258">
    <property type="protein sequence ID" value="XP_030829118"/>
    <property type="gene ID" value="LOC115919439"/>
</dbReference>
<evidence type="ECO:0000313" key="1">
    <source>
        <dbReference type="EnsemblMetazoa" id="XP_030829118"/>
    </source>
</evidence>
<dbReference type="RefSeq" id="XP_030829118.1">
    <property type="nucleotide sequence ID" value="XM_030973258.1"/>
</dbReference>
<sequence>MEDLIDDVTKGLKGCSIEGLIDVLTTLGLPEDKVSVGKERGRSELVRLVKKHLYSDEMADSEDRGEATWKMVADAIGTKGEVMETKQETEVASSPLTIGRAQPETTPWRREFKISGQVGEAGQRERLSFMSLIHQIERGKERGYADEEIVDAVIRAMAPGLTLRAYLESKPQLNLPTLRRLIRSHYQEKEAMELYHELSRAAQGQRESAHDFLLRLLALKQKIMFVSKEAGSSFHYNGSLVENMFRHSALTGILNEGIRNDMKPYLNDSAASDEDLLEKVNLSANNETERLNKHKRRTPAQVNTVQETPEAKIDMNSIHKEIKALIRAEIAAIRDGNPAPVRESTAQRDNVTLLQGSPTTV</sequence>
<name>A0A7M7MZX4_STRPU</name>
<dbReference type="GeneID" id="115919439"/>
<accession>A0A7M7MZX4</accession>
<dbReference type="KEGG" id="spu:115919439"/>
<dbReference type="OMA" id="YSDEMAD"/>
<proteinExistence type="predicted"/>
<organism evidence="1 2">
    <name type="scientific">Strongylocentrotus purpuratus</name>
    <name type="common">Purple sea urchin</name>
    <dbReference type="NCBI Taxonomy" id="7668"/>
    <lineage>
        <taxon>Eukaryota</taxon>
        <taxon>Metazoa</taxon>
        <taxon>Echinodermata</taxon>
        <taxon>Eleutherozoa</taxon>
        <taxon>Echinozoa</taxon>
        <taxon>Echinoidea</taxon>
        <taxon>Euechinoidea</taxon>
        <taxon>Echinacea</taxon>
        <taxon>Camarodonta</taxon>
        <taxon>Echinidea</taxon>
        <taxon>Strongylocentrotidae</taxon>
        <taxon>Strongylocentrotus</taxon>
    </lineage>
</organism>
<dbReference type="InParanoid" id="A0A7M7MZX4"/>
<reference evidence="1" key="2">
    <citation type="submission" date="2021-01" db="UniProtKB">
        <authorList>
            <consortium name="EnsemblMetazoa"/>
        </authorList>
    </citation>
    <scope>IDENTIFICATION</scope>
</reference>
<dbReference type="Proteomes" id="UP000007110">
    <property type="component" value="Unassembled WGS sequence"/>
</dbReference>
<evidence type="ECO:0000313" key="2">
    <source>
        <dbReference type="Proteomes" id="UP000007110"/>
    </source>
</evidence>